<feature type="region of interest" description="Disordered" evidence="1">
    <location>
        <begin position="1"/>
        <end position="23"/>
    </location>
</feature>
<organism evidence="2 3">
    <name type="scientific">Corchorus olitorius</name>
    <dbReference type="NCBI Taxonomy" id="93759"/>
    <lineage>
        <taxon>Eukaryota</taxon>
        <taxon>Viridiplantae</taxon>
        <taxon>Streptophyta</taxon>
        <taxon>Embryophyta</taxon>
        <taxon>Tracheophyta</taxon>
        <taxon>Spermatophyta</taxon>
        <taxon>Magnoliopsida</taxon>
        <taxon>eudicotyledons</taxon>
        <taxon>Gunneridae</taxon>
        <taxon>Pentapetalae</taxon>
        <taxon>rosids</taxon>
        <taxon>malvids</taxon>
        <taxon>Malvales</taxon>
        <taxon>Malvaceae</taxon>
        <taxon>Grewioideae</taxon>
        <taxon>Apeibeae</taxon>
        <taxon>Corchorus</taxon>
    </lineage>
</organism>
<dbReference type="Proteomes" id="UP000187203">
    <property type="component" value="Unassembled WGS sequence"/>
</dbReference>
<proteinExistence type="predicted"/>
<accession>A0A1R3KUH4</accession>
<gene>
    <name evidence="2" type="ORF">COLO4_04333</name>
</gene>
<dbReference type="EMBL" id="AWUE01011333">
    <property type="protein sequence ID" value="OMP10716.1"/>
    <property type="molecule type" value="Genomic_DNA"/>
</dbReference>
<reference evidence="3" key="1">
    <citation type="submission" date="2013-09" db="EMBL/GenBank/DDBJ databases">
        <title>Corchorus olitorius genome sequencing.</title>
        <authorList>
            <person name="Alam M."/>
            <person name="Haque M.S."/>
            <person name="Islam M.S."/>
            <person name="Emdad E.M."/>
            <person name="Islam M.M."/>
            <person name="Ahmed B."/>
            <person name="Halim A."/>
            <person name="Hossen Q.M.M."/>
            <person name="Hossain M.Z."/>
            <person name="Ahmed R."/>
            <person name="Khan M.M."/>
            <person name="Islam R."/>
            <person name="Rashid M.M."/>
            <person name="Khan S.A."/>
            <person name="Rahman M.S."/>
            <person name="Alam M."/>
            <person name="Yahiya A.S."/>
            <person name="Khan M.S."/>
            <person name="Azam M.S."/>
            <person name="Haque T."/>
            <person name="Lashkar M.Z.H."/>
            <person name="Akhand A.I."/>
            <person name="Morshed G."/>
            <person name="Roy S."/>
            <person name="Uddin K.S."/>
            <person name="Rabeya T."/>
            <person name="Hossain A.S."/>
            <person name="Chowdhury A."/>
            <person name="Snigdha A.R."/>
            <person name="Mortoza M.S."/>
            <person name="Matin S.A."/>
            <person name="Hoque S.M.E."/>
            <person name="Islam M.K."/>
            <person name="Roy D.K."/>
            <person name="Haider R."/>
            <person name="Moosa M.M."/>
            <person name="Elias S.M."/>
            <person name="Hasan A.M."/>
            <person name="Jahan S."/>
            <person name="Shafiuddin M."/>
            <person name="Mahmood N."/>
            <person name="Shommy N.S."/>
        </authorList>
    </citation>
    <scope>NUCLEOTIDE SEQUENCE [LARGE SCALE GENOMIC DNA]</scope>
    <source>
        <strain evidence="3">cv. O-4</strain>
    </source>
</reference>
<evidence type="ECO:0000313" key="3">
    <source>
        <dbReference type="Proteomes" id="UP000187203"/>
    </source>
</evidence>
<dbReference type="AlphaFoldDB" id="A0A1R3KUH4"/>
<keyword evidence="3" id="KW-1185">Reference proteome</keyword>
<name>A0A1R3KUH4_9ROSI</name>
<sequence>MDESVKEKGQLSGEQSVKEAVAKPMPSREAEEFLKFIKYSEYSMVDALSRLPAKISMYLKVFLSLIWMG</sequence>
<evidence type="ECO:0000313" key="2">
    <source>
        <dbReference type="EMBL" id="OMP10716.1"/>
    </source>
</evidence>
<comment type="caution">
    <text evidence="2">The sequence shown here is derived from an EMBL/GenBank/DDBJ whole genome shotgun (WGS) entry which is preliminary data.</text>
</comment>
<protein>
    <submittedName>
        <fullName evidence="2">Uncharacterized protein</fullName>
    </submittedName>
</protein>
<evidence type="ECO:0000256" key="1">
    <source>
        <dbReference type="SAM" id="MobiDB-lite"/>
    </source>
</evidence>